<dbReference type="EMBL" id="LHPF02000009">
    <property type="protein sequence ID" value="PSC72927.1"/>
    <property type="molecule type" value="Genomic_DNA"/>
</dbReference>
<dbReference type="OrthoDB" id="2019561at2759"/>
<dbReference type="PANTHER" id="PTHR35320">
    <property type="entry name" value="ATP-DEPENDENT CLP PROTEASE ATP-BINDING SUBUNIT"/>
    <property type="match status" value="1"/>
</dbReference>
<protein>
    <submittedName>
        <fullName evidence="1">Uncharacterized protein</fullName>
    </submittedName>
</protein>
<gene>
    <name evidence="1" type="ORF">C2E20_4027</name>
</gene>
<dbReference type="AlphaFoldDB" id="A0A2P6VFS1"/>
<dbReference type="Proteomes" id="UP000239649">
    <property type="component" value="Unassembled WGS sequence"/>
</dbReference>
<dbReference type="STRING" id="554055.A0A2P6VFS1"/>
<sequence>MARALPAARCICRNTTSSCWRAHTKAEAAGGRPRIVTAAAAARRQPSVADGELPPPPLAFSRGQVLKGALLAAGGALLTSSSGSAALAADPAAAAALVAPEVASQAQTFSKVLMQTLADCQLAVSNYPTFSYDAAGGGGSGVVSPGADGLLRVAFDTATLNIPPVNYQHAAILGIPVPPPLNIAIVPQRLEGTYDPATGRVDLDFLASFEFTAGPYHASPLTVATTLTTEQSDGVLRHGTGSRLTADGRARLVGVARVPRTDDAFLNTFLQLPTDALAVLSAELRFS</sequence>
<accession>A0A2P6VFS1</accession>
<comment type="caution">
    <text evidence="1">The sequence shown here is derived from an EMBL/GenBank/DDBJ whole genome shotgun (WGS) entry which is preliminary data.</text>
</comment>
<evidence type="ECO:0000313" key="1">
    <source>
        <dbReference type="EMBL" id="PSC72927.1"/>
    </source>
</evidence>
<keyword evidence="2" id="KW-1185">Reference proteome</keyword>
<name>A0A2P6VFS1_9CHLO</name>
<proteinExistence type="predicted"/>
<dbReference type="PANTHER" id="PTHR35320:SF1">
    <property type="entry name" value="ATP-DEPENDENT CLP PROTEASE ATP-BINDING SUBUNIT"/>
    <property type="match status" value="1"/>
</dbReference>
<reference evidence="1 2" key="1">
    <citation type="journal article" date="2018" name="Plant J.">
        <title>Genome sequences of Chlorella sorokiniana UTEX 1602 and Micractinium conductrix SAG 241.80: implications to maltose excretion by a green alga.</title>
        <authorList>
            <person name="Arriola M.B."/>
            <person name="Velmurugan N."/>
            <person name="Zhang Y."/>
            <person name="Plunkett M.H."/>
            <person name="Hondzo H."/>
            <person name="Barney B.M."/>
        </authorList>
    </citation>
    <scope>NUCLEOTIDE SEQUENCE [LARGE SCALE GENOMIC DNA]</scope>
    <source>
        <strain evidence="1 2">SAG 241.80</strain>
    </source>
</reference>
<evidence type="ECO:0000313" key="2">
    <source>
        <dbReference type="Proteomes" id="UP000239649"/>
    </source>
</evidence>
<organism evidence="1 2">
    <name type="scientific">Micractinium conductrix</name>
    <dbReference type="NCBI Taxonomy" id="554055"/>
    <lineage>
        <taxon>Eukaryota</taxon>
        <taxon>Viridiplantae</taxon>
        <taxon>Chlorophyta</taxon>
        <taxon>core chlorophytes</taxon>
        <taxon>Trebouxiophyceae</taxon>
        <taxon>Chlorellales</taxon>
        <taxon>Chlorellaceae</taxon>
        <taxon>Chlorella clade</taxon>
        <taxon>Micractinium</taxon>
    </lineage>
</organism>